<keyword evidence="5" id="KW-0325">Glycoprotein</keyword>
<proteinExistence type="inferred from homology"/>
<dbReference type="Pfam" id="PF01395">
    <property type="entry name" value="PBP_GOBP"/>
    <property type="match status" value="1"/>
</dbReference>
<reference evidence="8" key="1">
    <citation type="journal article" date="2020" name="J Insects Food Feed">
        <title>The yellow mealworm (Tenebrio molitor) genome: a resource for the emerging insects as food and feed industry.</title>
        <authorList>
            <person name="Eriksson T."/>
            <person name="Andere A."/>
            <person name="Kelstrup H."/>
            <person name="Emery V."/>
            <person name="Picard C."/>
        </authorList>
    </citation>
    <scope>NUCLEOTIDE SEQUENCE</scope>
    <source>
        <strain evidence="8">Stoneville</strain>
        <tissue evidence="8">Whole head</tissue>
    </source>
</reference>
<feature type="chain" id="PRO_5035226755" evidence="7">
    <location>
        <begin position="22"/>
        <end position="145"/>
    </location>
</feature>
<name>A0A8J6HA17_TENMO</name>
<keyword evidence="3" id="KW-0964">Secreted</keyword>
<keyword evidence="4 7" id="KW-0732">Signal</keyword>
<dbReference type="FunFam" id="1.10.238.20:FF:000001">
    <property type="entry name" value="General odorant-binding protein lush"/>
    <property type="match status" value="1"/>
</dbReference>
<organism evidence="8 9">
    <name type="scientific">Tenebrio molitor</name>
    <name type="common">Yellow mealworm beetle</name>
    <dbReference type="NCBI Taxonomy" id="7067"/>
    <lineage>
        <taxon>Eukaryota</taxon>
        <taxon>Metazoa</taxon>
        <taxon>Ecdysozoa</taxon>
        <taxon>Arthropoda</taxon>
        <taxon>Hexapoda</taxon>
        <taxon>Insecta</taxon>
        <taxon>Pterygota</taxon>
        <taxon>Neoptera</taxon>
        <taxon>Endopterygota</taxon>
        <taxon>Coleoptera</taxon>
        <taxon>Polyphaga</taxon>
        <taxon>Cucujiformia</taxon>
        <taxon>Tenebrionidae</taxon>
        <taxon>Tenebrio</taxon>
    </lineage>
</organism>
<protein>
    <submittedName>
        <fullName evidence="8">Uncharacterized protein</fullName>
    </submittedName>
</protein>
<dbReference type="PANTHER" id="PTHR11857">
    <property type="entry name" value="ODORANT BINDING PROTEIN-RELATED"/>
    <property type="match status" value="1"/>
</dbReference>
<keyword evidence="9" id="KW-1185">Reference proteome</keyword>
<dbReference type="GO" id="GO:0005549">
    <property type="term" value="F:odorant binding"/>
    <property type="evidence" value="ECO:0007669"/>
    <property type="project" value="InterPro"/>
</dbReference>
<sequence length="145" mass="16189">MEKYYILFALCLYIPTALCLSEEMQELVNMLHGTCIAESGVSEDIINKVNADKMMIDDENLKCYIKCLLSQTGCISDDGVVDIDATIELLPPEMKEVGTPIVKKCGAKTGANPCESAWLTHKCYLEMNPECDTVDVNFLQVYTLY</sequence>
<dbReference type="SUPFAM" id="SSF47565">
    <property type="entry name" value="Insect pheromone/odorant-binding proteins"/>
    <property type="match status" value="1"/>
</dbReference>
<comment type="caution">
    <text evidence="8">The sequence shown here is derived from an EMBL/GenBank/DDBJ whole genome shotgun (WGS) entry which is preliminary data.</text>
</comment>
<dbReference type="GO" id="GO:0005615">
    <property type="term" value="C:extracellular space"/>
    <property type="evidence" value="ECO:0007669"/>
    <property type="project" value="TreeGrafter"/>
</dbReference>
<evidence type="ECO:0000256" key="5">
    <source>
        <dbReference type="ARBA" id="ARBA00023180"/>
    </source>
</evidence>
<comment type="similarity">
    <text evidence="2">Belongs to the PBP/GOBP family.</text>
</comment>
<evidence type="ECO:0000313" key="8">
    <source>
        <dbReference type="EMBL" id="KAH0810855.1"/>
    </source>
</evidence>
<dbReference type="EMBL" id="JABDTM020027224">
    <property type="protein sequence ID" value="KAH0810855.1"/>
    <property type="molecule type" value="Genomic_DNA"/>
</dbReference>
<dbReference type="SMART" id="SM00708">
    <property type="entry name" value="PhBP"/>
    <property type="match status" value="1"/>
</dbReference>
<dbReference type="AlphaFoldDB" id="A0A8J6HA17"/>
<accession>A0A8J6HA17</accession>
<dbReference type="GO" id="GO:0007608">
    <property type="term" value="P:sensory perception of smell"/>
    <property type="evidence" value="ECO:0007669"/>
    <property type="project" value="TreeGrafter"/>
</dbReference>
<evidence type="ECO:0000256" key="4">
    <source>
        <dbReference type="ARBA" id="ARBA00022729"/>
    </source>
</evidence>
<evidence type="ECO:0000256" key="7">
    <source>
        <dbReference type="SAM" id="SignalP"/>
    </source>
</evidence>
<evidence type="ECO:0000256" key="3">
    <source>
        <dbReference type="ARBA" id="ARBA00022525"/>
    </source>
</evidence>
<evidence type="ECO:0000256" key="2">
    <source>
        <dbReference type="ARBA" id="ARBA00008098"/>
    </source>
</evidence>
<dbReference type="InterPro" id="IPR006170">
    <property type="entry name" value="PBP/GOBP"/>
</dbReference>
<evidence type="ECO:0000256" key="1">
    <source>
        <dbReference type="ARBA" id="ARBA00004613"/>
    </source>
</evidence>
<dbReference type="InterPro" id="IPR036728">
    <property type="entry name" value="PBP_GOBP_sf"/>
</dbReference>
<dbReference type="Gene3D" id="1.10.238.20">
    <property type="entry name" value="Pheromone/general odorant binding protein domain"/>
    <property type="match status" value="1"/>
</dbReference>
<feature type="signal peptide" evidence="7">
    <location>
        <begin position="1"/>
        <end position="21"/>
    </location>
</feature>
<evidence type="ECO:0000313" key="9">
    <source>
        <dbReference type="Proteomes" id="UP000719412"/>
    </source>
</evidence>
<dbReference type="CDD" id="cd23992">
    <property type="entry name" value="PBP_GOBP"/>
    <property type="match status" value="1"/>
</dbReference>
<dbReference type="PANTHER" id="PTHR11857:SF43">
    <property type="entry name" value="GEO07291P1-RELATED"/>
    <property type="match status" value="1"/>
</dbReference>
<dbReference type="Proteomes" id="UP000719412">
    <property type="component" value="Unassembled WGS sequence"/>
</dbReference>
<comment type="subcellular location">
    <subcellularLocation>
        <location evidence="1">Secreted</location>
    </subcellularLocation>
</comment>
<comment type="function">
    <text evidence="6">May be a carrier protein for lipids.</text>
</comment>
<reference evidence="8" key="2">
    <citation type="submission" date="2021-08" db="EMBL/GenBank/DDBJ databases">
        <authorList>
            <person name="Eriksson T."/>
        </authorList>
    </citation>
    <scope>NUCLEOTIDE SEQUENCE</scope>
    <source>
        <strain evidence="8">Stoneville</strain>
        <tissue evidence="8">Whole head</tissue>
    </source>
</reference>
<evidence type="ECO:0000256" key="6">
    <source>
        <dbReference type="ARBA" id="ARBA00056866"/>
    </source>
</evidence>
<gene>
    <name evidence="8" type="ORF">GEV33_011937</name>
</gene>